<sequence length="145" mass="15420">MAAPAADHRPGGDACLAGLRAGVPRNHYFDRVDPEVAAAFWRLEALGARLVEIDVPMTCYVQAAQWGLMMPTLMRREWARLFQEVNVIAAPAVPVTALDAVSDAYVRLSSPADITGFPALSLPVGHDAAGMPIGIQLLGGSGRAW</sequence>
<dbReference type="Pfam" id="PF01425">
    <property type="entry name" value="Amidase"/>
    <property type="match status" value="1"/>
</dbReference>
<dbReference type="Proteomes" id="UP000487268">
    <property type="component" value="Unassembled WGS sequence"/>
</dbReference>
<dbReference type="AlphaFoldDB" id="A0A7K0BTS7"/>
<comment type="caution">
    <text evidence="2">The sequence shown here is derived from an EMBL/GenBank/DDBJ whole genome shotgun (WGS) entry which is preliminary data.</text>
</comment>
<dbReference type="EMBL" id="WEGH01000002">
    <property type="protein sequence ID" value="MQY04547.1"/>
    <property type="molecule type" value="Genomic_DNA"/>
</dbReference>
<reference evidence="2 3" key="1">
    <citation type="submission" date="2019-10" db="EMBL/GenBank/DDBJ databases">
        <title>Actinomadura rubteroloni sp. nov. and Actinomadura macrotermitis sp. nov., isolated from the gut of fungus growing-termite Macrotermes natalensis.</title>
        <authorList>
            <person name="Benndorf R."/>
            <person name="Martin K."/>
            <person name="Kuefner M."/>
            <person name="De Beer W."/>
            <person name="Kaster A.-K."/>
            <person name="Vollmers J."/>
            <person name="Poulsen M."/>
            <person name="Beemelmanns C."/>
        </authorList>
    </citation>
    <scope>NUCLEOTIDE SEQUENCE [LARGE SCALE GENOMIC DNA]</scope>
    <source>
        <strain evidence="2 3">RB68</strain>
    </source>
</reference>
<evidence type="ECO:0000313" key="3">
    <source>
        <dbReference type="Proteomes" id="UP000487268"/>
    </source>
</evidence>
<dbReference type="GO" id="GO:0016740">
    <property type="term" value="F:transferase activity"/>
    <property type="evidence" value="ECO:0007669"/>
    <property type="project" value="UniProtKB-KW"/>
</dbReference>
<dbReference type="RefSeq" id="WP_235959372.1">
    <property type="nucleotide sequence ID" value="NZ_WEGH01000002.1"/>
</dbReference>
<dbReference type="GO" id="GO:0050567">
    <property type="term" value="F:glutaminyl-tRNA synthase (glutamine-hydrolyzing) activity"/>
    <property type="evidence" value="ECO:0007669"/>
    <property type="project" value="UniProtKB-EC"/>
</dbReference>
<feature type="domain" description="Amidase" evidence="1">
    <location>
        <begin position="65"/>
        <end position="141"/>
    </location>
</feature>
<accession>A0A7K0BTS7</accession>
<dbReference type="InterPro" id="IPR023631">
    <property type="entry name" value="Amidase_dom"/>
</dbReference>
<proteinExistence type="predicted"/>
<keyword evidence="2" id="KW-0808">Transferase</keyword>
<keyword evidence="2" id="KW-0436">Ligase</keyword>
<protein>
    <submittedName>
        <fullName evidence="2">Glutamyl-tRNA(Gln) amidotransferase subunit A</fullName>
        <ecNumber evidence="2">6.3.5.7</ecNumber>
    </submittedName>
</protein>
<gene>
    <name evidence="2" type="primary">gatA_2</name>
    <name evidence="2" type="ORF">ACRB68_26020</name>
</gene>
<keyword evidence="3" id="KW-1185">Reference proteome</keyword>
<dbReference type="EC" id="6.3.5.7" evidence="2"/>
<name>A0A7K0BTS7_9ACTN</name>
<dbReference type="InterPro" id="IPR036928">
    <property type="entry name" value="AS_sf"/>
</dbReference>
<dbReference type="SUPFAM" id="SSF75304">
    <property type="entry name" value="Amidase signature (AS) enzymes"/>
    <property type="match status" value="1"/>
</dbReference>
<evidence type="ECO:0000259" key="1">
    <source>
        <dbReference type="Pfam" id="PF01425"/>
    </source>
</evidence>
<evidence type="ECO:0000313" key="2">
    <source>
        <dbReference type="EMBL" id="MQY04547.1"/>
    </source>
</evidence>
<dbReference type="Gene3D" id="3.90.1300.10">
    <property type="entry name" value="Amidase signature (AS) domain"/>
    <property type="match status" value="1"/>
</dbReference>
<organism evidence="2 3">
    <name type="scientific">Actinomadura macrotermitis</name>
    <dbReference type="NCBI Taxonomy" id="2585200"/>
    <lineage>
        <taxon>Bacteria</taxon>
        <taxon>Bacillati</taxon>
        <taxon>Actinomycetota</taxon>
        <taxon>Actinomycetes</taxon>
        <taxon>Streptosporangiales</taxon>
        <taxon>Thermomonosporaceae</taxon>
        <taxon>Actinomadura</taxon>
    </lineage>
</organism>